<dbReference type="GeneID" id="98917698"/>
<organism evidence="2 3">
    <name type="scientific">Eshraghiella crossota DSM 2876</name>
    <dbReference type="NCBI Taxonomy" id="511680"/>
    <lineage>
        <taxon>Bacteria</taxon>
        <taxon>Bacillati</taxon>
        <taxon>Bacillota</taxon>
        <taxon>Clostridia</taxon>
        <taxon>Lachnospirales</taxon>
        <taxon>Lachnospiraceae</taxon>
        <taxon>Eshraghiella</taxon>
    </lineage>
</organism>
<evidence type="ECO:0000256" key="1">
    <source>
        <dbReference type="SAM" id="Phobius"/>
    </source>
</evidence>
<dbReference type="RefSeq" id="WP_005604211.1">
    <property type="nucleotide sequence ID" value="NZ_GG663524.1"/>
</dbReference>
<dbReference type="Proteomes" id="UP000006238">
    <property type="component" value="Unassembled WGS sequence"/>
</dbReference>
<evidence type="ECO:0008006" key="4">
    <source>
        <dbReference type="Google" id="ProtNLM"/>
    </source>
</evidence>
<feature type="transmembrane region" description="Helical" evidence="1">
    <location>
        <begin position="25"/>
        <end position="56"/>
    </location>
</feature>
<comment type="caution">
    <text evidence="2">The sequence shown here is derived from an EMBL/GenBank/DDBJ whole genome shotgun (WGS) entry which is preliminary data.</text>
</comment>
<protein>
    <recommendedName>
        <fullName evidence="4">Zn-finger containing protein</fullName>
    </recommendedName>
</protein>
<dbReference type="HOGENOM" id="CLU_133627_0_0_9"/>
<proteinExistence type="predicted"/>
<evidence type="ECO:0000313" key="2">
    <source>
        <dbReference type="EMBL" id="EFF67618.1"/>
    </source>
</evidence>
<dbReference type="AlphaFoldDB" id="D4S261"/>
<gene>
    <name evidence="2" type="ORF">BUTYVIB_02183</name>
</gene>
<reference evidence="2 3" key="1">
    <citation type="submission" date="2010-02" db="EMBL/GenBank/DDBJ databases">
        <authorList>
            <person name="Weinstock G."/>
            <person name="Sodergren E."/>
            <person name="Clifton S."/>
            <person name="Fulton L."/>
            <person name="Fulton B."/>
            <person name="Courtney L."/>
            <person name="Fronick C."/>
            <person name="Harrison M."/>
            <person name="Strong C."/>
            <person name="Farmer C."/>
            <person name="Delahaunty K."/>
            <person name="Markovic C."/>
            <person name="Hall O."/>
            <person name="Minx P."/>
            <person name="Tomlinson C."/>
            <person name="Mitreva M."/>
            <person name="Nelson J."/>
            <person name="Hou S."/>
            <person name="Wollam A."/>
            <person name="Pepin K.H."/>
            <person name="Johnson M."/>
            <person name="Bhonagiri V."/>
            <person name="Zhang X."/>
            <person name="Suruliraj S."/>
            <person name="Warren W."/>
            <person name="Chinwalla A."/>
            <person name="Mardis E.R."/>
            <person name="Wilson R.K."/>
        </authorList>
    </citation>
    <scope>NUCLEOTIDE SEQUENCE [LARGE SCALE GENOMIC DNA]</scope>
    <source>
        <strain evidence="2 3">DSM 2876</strain>
    </source>
</reference>
<evidence type="ECO:0000313" key="3">
    <source>
        <dbReference type="Proteomes" id="UP000006238"/>
    </source>
</evidence>
<keyword evidence="1" id="KW-0472">Membrane</keyword>
<dbReference type="eggNOG" id="COG4416">
    <property type="taxonomic scope" value="Bacteria"/>
</dbReference>
<name>D4S261_9FIRM</name>
<keyword evidence="1" id="KW-0812">Transmembrane</keyword>
<dbReference type="EMBL" id="ABWN01000037">
    <property type="protein sequence ID" value="EFF67618.1"/>
    <property type="molecule type" value="Genomic_DNA"/>
</dbReference>
<keyword evidence="3" id="KW-1185">Reference proteome</keyword>
<sequence>MSGRFRDKMANFMAGRYGMDEFGKFINILLFVMIIVSFFVRFLFLPTLLLLIYSYFRILSRNYPARNRENQWYLNATRMFRKNRSSYGNDAGTRQRDTAHRIFKCPNCSQKIRVPKGKGKICIRCPKCRIEFIKRT</sequence>
<dbReference type="STRING" id="45851.BHV86_04460"/>
<accession>D4S261</accession>
<keyword evidence="1" id="KW-1133">Transmembrane helix</keyword>